<evidence type="ECO:0000313" key="5">
    <source>
        <dbReference type="Proteomes" id="UP000003577"/>
    </source>
</evidence>
<proteinExistence type="predicted"/>
<sequence length="336" mass="38751">MKAEKIIMNYYEFVKNYLGTDSCKEKSKYCNIGTTFCVCREEAEGCYWFYETDSFIVEIHDFFIKKDIVYSSALNMDQFMSFSSSYIITGNGESFSPYQTLSAGSLHIVDVENMHKDYKFLLHSNFPYLSVGISFKKEMIEEYLYSLKKEKNISYSDIFTSFNPAIIKSFAPLAKEILNCKMKSPAAELFFEAKAKEWLSLTINAFFNNKDVRISKDDDKALKDVANYLDDHYALDVSQQTLEKVASMSGTKLKKLFKQKYQLSITEYSQRRRVNMAETLLLNTSLSIKEISESVGYSSHSKFSSCFKKFKGIYPRDVRKLSEKSTHTLGCGRITL</sequence>
<dbReference type="EMBL" id="AAVP02000011">
    <property type="protein sequence ID" value="EDK23810.1"/>
    <property type="molecule type" value="Genomic_DNA"/>
</dbReference>
<reference evidence="4 5" key="1">
    <citation type="submission" date="2007-03" db="EMBL/GenBank/DDBJ databases">
        <authorList>
            <person name="Fulton L."/>
            <person name="Clifton S."/>
            <person name="Fulton B."/>
            <person name="Xu J."/>
            <person name="Minx P."/>
            <person name="Pepin K.H."/>
            <person name="Johnson M."/>
            <person name="Thiruvilangam P."/>
            <person name="Bhonagiri V."/>
            <person name="Nash W.E."/>
            <person name="Mardis E.R."/>
            <person name="Wilson R.K."/>
        </authorList>
    </citation>
    <scope>NUCLEOTIDE SEQUENCE [LARGE SCALE GENOMIC DNA]</scope>
    <source>
        <strain evidence="4 5">ATCC 27756</strain>
    </source>
</reference>
<dbReference type="HOGENOM" id="CLU_052345_2_0_9"/>
<dbReference type="GO" id="GO:0043565">
    <property type="term" value="F:sequence-specific DNA binding"/>
    <property type="evidence" value="ECO:0007669"/>
    <property type="project" value="InterPro"/>
</dbReference>
<dbReference type="Pfam" id="PF12833">
    <property type="entry name" value="HTH_18"/>
    <property type="match status" value="1"/>
</dbReference>
<gene>
    <name evidence="4" type="ORF">RUMTOR_02112</name>
</gene>
<dbReference type="Proteomes" id="UP000003577">
    <property type="component" value="Unassembled WGS sequence"/>
</dbReference>
<organism evidence="4 5">
    <name type="scientific">[Ruminococcus] torques ATCC 27756</name>
    <dbReference type="NCBI Taxonomy" id="411460"/>
    <lineage>
        <taxon>Bacteria</taxon>
        <taxon>Bacillati</taxon>
        <taxon>Bacillota</taxon>
        <taxon>Clostridia</taxon>
        <taxon>Lachnospirales</taxon>
        <taxon>Lachnospiraceae</taxon>
        <taxon>Mediterraneibacter</taxon>
    </lineage>
</organism>
<evidence type="ECO:0000259" key="3">
    <source>
        <dbReference type="PROSITE" id="PS01124"/>
    </source>
</evidence>
<dbReference type="PANTHER" id="PTHR47893">
    <property type="entry name" value="REGULATORY PROTEIN PCHR"/>
    <property type="match status" value="1"/>
</dbReference>
<dbReference type="SUPFAM" id="SSF46689">
    <property type="entry name" value="Homeodomain-like"/>
    <property type="match status" value="1"/>
</dbReference>
<reference evidence="4 5" key="2">
    <citation type="submission" date="2007-04" db="EMBL/GenBank/DDBJ databases">
        <title>Draft genome sequence of Ruminococcus torques (ATCC 27756).</title>
        <authorList>
            <person name="Sudarsanam P."/>
            <person name="Ley R."/>
            <person name="Guruge J."/>
            <person name="Turnbaugh P.J."/>
            <person name="Mahowald M."/>
            <person name="Liep D."/>
            <person name="Gordon J."/>
        </authorList>
    </citation>
    <scope>NUCLEOTIDE SEQUENCE [LARGE SCALE GENOMIC DNA]</scope>
    <source>
        <strain evidence="4 5">ATCC 27756</strain>
    </source>
</reference>
<dbReference type="GO" id="GO:0003700">
    <property type="term" value="F:DNA-binding transcription factor activity"/>
    <property type="evidence" value="ECO:0007669"/>
    <property type="project" value="InterPro"/>
</dbReference>
<keyword evidence="2" id="KW-0804">Transcription</keyword>
<dbReference type="PROSITE" id="PS01124">
    <property type="entry name" value="HTH_ARAC_FAMILY_2"/>
    <property type="match status" value="1"/>
</dbReference>
<protein>
    <submittedName>
        <fullName evidence="4">Transcriptional regulator, AraC family</fullName>
    </submittedName>
</protein>
<dbReference type="PaxDb" id="411460-RUMTOR_02112"/>
<dbReference type="PANTHER" id="PTHR47893:SF1">
    <property type="entry name" value="REGULATORY PROTEIN PCHR"/>
    <property type="match status" value="1"/>
</dbReference>
<dbReference type="InterPro" id="IPR009057">
    <property type="entry name" value="Homeodomain-like_sf"/>
</dbReference>
<dbReference type="Gene3D" id="1.10.10.60">
    <property type="entry name" value="Homeodomain-like"/>
    <property type="match status" value="2"/>
</dbReference>
<evidence type="ECO:0000256" key="2">
    <source>
        <dbReference type="ARBA" id="ARBA00023163"/>
    </source>
</evidence>
<feature type="domain" description="HTH araC/xylS-type" evidence="3">
    <location>
        <begin position="223"/>
        <end position="321"/>
    </location>
</feature>
<dbReference type="InterPro" id="IPR053142">
    <property type="entry name" value="PchR_regulatory_protein"/>
</dbReference>
<evidence type="ECO:0000256" key="1">
    <source>
        <dbReference type="ARBA" id="ARBA00023015"/>
    </source>
</evidence>
<dbReference type="SMART" id="SM00342">
    <property type="entry name" value="HTH_ARAC"/>
    <property type="match status" value="1"/>
</dbReference>
<name>A5KPC8_9FIRM</name>
<evidence type="ECO:0000313" key="4">
    <source>
        <dbReference type="EMBL" id="EDK23810.1"/>
    </source>
</evidence>
<dbReference type="AlphaFoldDB" id="A5KPC8"/>
<dbReference type="InterPro" id="IPR018060">
    <property type="entry name" value="HTH_AraC"/>
</dbReference>
<keyword evidence="1" id="KW-0805">Transcription regulation</keyword>
<accession>A5KPC8</accession>
<comment type="caution">
    <text evidence="4">The sequence shown here is derived from an EMBL/GenBank/DDBJ whole genome shotgun (WGS) entry which is preliminary data.</text>
</comment>